<evidence type="ECO:0000313" key="2">
    <source>
        <dbReference type="Proteomes" id="UP000624183"/>
    </source>
</evidence>
<evidence type="ECO:0000313" key="1">
    <source>
        <dbReference type="EMBL" id="GGZ81358.1"/>
    </source>
</evidence>
<organism evidence="1 2">
    <name type="scientific">Streptomyces rubiginosohelvolus</name>
    <dbReference type="NCBI Taxonomy" id="67362"/>
    <lineage>
        <taxon>Bacteria</taxon>
        <taxon>Bacillati</taxon>
        <taxon>Actinomycetota</taxon>
        <taxon>Actinomycetes</taxon>
        <taxon>Kitasatosporales</taxon>
        <taxon>Streptomycetaceae</taxon>
        <taxon>Streptomyces</taxon>
    </lineage>
</organism>
<dbReference type="Proteomes" id="UP000624183">
    <property type="component" value="Unassembled WGS sequence"/>
</dbReference>
<accession>A0ABQ3CB47</accession>
<name>A0ABQ3CB47_9ACTN</name>
<proteinExistence type="predicted"/>
<gene>
    <name evidence="1" type="ORF">GCM10010328_64960</name>
</gene>
<reference evidence="2" key="1">
    <citation type="journal article" date="2019" name="Int. J. Syst. Evol. Microbiol.">
        <title>The Global Catalogue of Microorganisms (GCM) 10K type strain sequencing project: providing services to taxonomists for standard genome sequencing and annotation.</title>
        <authorList>
            <consortium name="The Broad Institute Genomics Platform"/>
            <consortium name="The Broad Institute Genome Sequencing Center for Infectious Disease"/>
            <person name="Wu L."/>
            <person name="Ma J."/>
        </authorList>
    </citation>
    <scope>NUCLEOTIDE SEQUENCE [LARGE SCALE GENOMIC DNA]</scope>
    <source>
        <strain evidence="2">JCM 4602</strain>
    </source>
</reference>
<comment type="caution">
    <text evidence="1">The sequence shown here is derived from an EMBL/GenBank/DDBJ whole genome shotgun (WGS) entry which is preliminary data.</text>
</comment>
<keyword evidence="2" id="KW-1185">Reference proteome</keyword>
<sequence>MNLGRAHMAESPGVYRWPTYFHEAKSSDVLYMQENGLLDLPVGAGVLLGGGERFRVVDTWFSYDNHGVFNVGLHVFLEPVAEEDDRLKQIDPAYFRDVPDA</sequence>
<dbReference type="EMBL" id="BMUW01000023">
    <property type="protein sequence ID" value="GGZ81358.1"/>
    <property type="molecule type" value="Genomic_DNA"/>
</dbReference>
<protein>
    <submittedName>
        <fullName evidence="1">Uncharacterized protein</fullName>
    </submittedName>
</protein>